<dbReference type="AlphaFoldDB" id="V8QQE7"/>
<evidence type="ECO:0000256" key="5">
    <source>
        <dbReference type="ARBA" id="ARBA00023136"/>
    </source>
</evidence>
<feature type="transmembrane region" description="Helical" evidence="6">
    <location>
        <begin position="57"/>
        <end position="76"/>
    </location>
</feature>
<evidence type="ECO:0000313" key="7">
    <source>
        <dbReference type="EMBL" id="ETF01224.1"/>
    </source>
</evidence>
<dbReference type="HOGENOM" id="CLU_113736_4_3_4"/>
<sequence>MLISLLVVAVCYFAGEGVSRMLPVPLPGPIVGLLLLLLAFKLRPALFTLLARHIPALLSHLALLFLPATVGIMVSYRLLDGYWPAVITAIIVSTLLSLVAGVLVFRYADRNRS</sequence>
<gene>
    <name evidence="7" type="ORF">W822_18355</name>
</gene>
<keyword evidence="2" id="KW-1003">Cell membrane</keyword>
<keyword evidence="3 6" id="KW-0812">Transmembrane</keyword>
<name>V8QQE7_9BURK</name>
<protein>
    <submittedName>
        <fullName evidence="7">Murein hydrolase transporter LrgA</fullName>
    </submittedName>
</protein>
<proteinExistence type="predicted"/>
<feature type="transmembrane region" description="Helical" evidence="6">
    <location>
        <begin position="82"/>
        <end position="105"/>
    </location>
</feature>
<dbReference type="eggNOG" id="COG1380">
    <property type="taxonomic scope" value="Bacteria"/>
</dbReference>
<dbReference type="PATRIC" id="fig|1424334.3.peg.3685"/>
<dbReference type="RefSeq" id="WP_024006603.1">
    <property type="nucleotide sequence ID" value="NZ_KI650981.1"/>
</dbReference>
<evidence type="ECO:0000256" key="1">
    <source>
        <dbReference type="ARBA" id="ARBA00004651"/>
    </source>
</evidence>
<comment type="caution">
    <text evidence="7">The sequence shown here is derived from an EMBL/GenBank/DDBJ whole genome shotgun (WGS) entry which is preliminary data.</text>
</comment>
<dbReference type="InterPro" id="IPR005538">
    <property type="entry name" value="LrgA/CidA"/>
</dbReference>
<evidence type="ECO:0000256" key="4">
    <source>
        <dbReference type="ARBA" id="ARBA00022989"/>
    </source>
</evidence>
<dbReference type="PANTHER" id="PTHR33931:SF2">
    <property type="entry name" value="HOLIN-LIKE PROTEIN CIDA"/>
    <property type="match status" value="1"/>
</dbReference>
<dbReference type="PANTHER" id="PTHR33931">
    <property type="entry name" value="HOLIN-LIKE PROTEIN CIDA-RELATED"/>
    <property type="match status" value="1"/>
</dbReference>
<evidence type="ECO:0000256" key="3">
    <source>
        <dbReference type="ARBA" id="ARBA00022692"/>
    </source>
</evidence>
<evidence type="ECO:0000256" key="6">
    <source>
        <dbReference type="SAM" id="Phobius"/>
    </source>
</evidence>
<dbReference type="GO" id="GO:0005886">
    <property type="term" value="C:plasma membrane"/>
    <property type="evidence" value="ECO:0007669"/>
    <property type="project" value="UniProtKB-SubCell"/>
</dbReference>
<feature type="transmembrane region" description="Helical" evidence="6">
    <location>
        <begin position="31"/>
        <end position="50"/>
    </location>
</feature>
<dbReference type="STRING" id="1424334.W822_18355"/>
<evidence type="ECO:0000256" key="2">
    <source>
        <dbReference type="ARBA" id="ARBA00022475"/>
    </source>
</evidence>
<keyword evidence="8" id="KW-1185">Reference proteome</keyword>
<comment type="subcellular location">
    <subcellularLocation>
        <location evidence="1">Cell membrane</location>
        <topology evidence="1">Multi-pass membrane protein</topology>
    </subcellularLocation>
</comment>
<dbReference type="Proteomes" id="UP000018733">
    <property type="component" value="Unassembled WGS sequence"/>
</dbReference>
<evidence type="ECO:0000313" key="8">
    <source>
        <dbReference type="Proteomes" id="UP000018733"/>
    </source>
</evidence>
<dbReference type="EMBL" id="AYXT01000012">
    <property type="protein sequence ID" value="ETF01224.1"/>
    <property type="molecule type" value="Genomic_DNA"/>
</dbReference>
<keyword evidence="7" id="KW-0378">Hydrolase</keyword>
<reference evidence="7 8" key="1">
    <citation type="journal article" date="2014" name="Genome Announc.">
        <title>Draft Genome Sequence of Advenella kashmirensis Strain W13003, a Polycyclic Aromatic Hydrocarbon-Degrading Bacterium.</title>
        <authorList>
            <person name="Wang X."/>
            <person name="Jin D."/>
            <person name="Zhou L."/>
            <person name="Wu L."/>
            <person name="An W."/>
            <person name="Zhao L."/>
        </authorList>
    </citation>
    <scope>NUCLEOTIDE SEQUENCE [LARGE SCALE GENOMIC DNA]</scope>
    <source>
        <strain evidence="7 8">W13003</strain>
    </source>
</reference>
<dbReference type="Pfam" id="PF03788">
    <property type="entry name" value="LrgA"/>
    <property type="match status" value="1"/>
</dbReference>
<organism evidence="7 8">
    <name type="scientific">Advenella kashmirensis W13003</name>
    <dbReference type="NCBI Taxonomy" id="1424334"/>
    <lineage>
        <taxon>Bacteria</taxon>
        <taxon>Pseudomonadati</taxon>
        <taxon>Pseudomonadota</taxon>
        <taxon>Betaproteobacteria</taxon>
        <taxon>Burkholderiales</taxon>
        <taxon>Alcaligenaceae</taxon>
    </lineage>
</organism>
<keyword evidence="4 6" id="KW-1133">Transmembrane helix</keyword>
<accession>V8QQE7</accession>
<dbReference type="GO" id="GO:0016787">
    <property type="term" value="F:hydrolase activity"/>
    <property type="evidence" value="ECO:0007669"/>
    <property type="project" value="UniProtKB-KW"/>
</dbReference>
<keyword evidence="5 6" id="KW-0472">Membrane</keyword>